<keyword evidence="3" id="KW-1185">Reference proteome</keyword>
<keyword evidence="1" id="KW-0472">Membrane</keyword>
<protein>
    <submittedName>
        <fullName evidence="2">DUF1294 domain-containing protein</fullName>
    </submittedName>
</protein>
<sequence>MILVLYLIIVNLVAFGLMGNDKRRAQAKSRRVPEKNLFLVAAIGGALGAWIGMKAFRHKTKHASFTIGIPALLVLNALCVGFILGLYRFD</sequence>
<keyword evidence="1" id="KW-1133">Transmembrane helix</keyword>
<dbReference type="RefSeq" id="WP_185138452.1">
    <property type="nucleotide sequence ID" value="NZ_JACJVR010000096.1"/>
</dbReference>
<dbReference type="Pfam" id="PF06961">
    <property type="entry name" value="DUF1294"/>
    <property type="match status" value="1"/>
</dbReference>
<evidence type="ECO:0000256" key="1">
    <source>
        <dbReference type="SAM" id="Phobius"/>
    </source>
</evidence>
<organism evidence="2 3">
    <name type="scientific">Cohnella xylanilytica</name>
    <dbReference type="NCBI Taxonomy" id="557555"/>
    <lineage>
        <taxon>Bacteria</taxon>
        <taxon>Bacillati</taxon>
        <taxon>Bacillota</taxon>
        <taxon>Bacilli</taxon>
        <taxon>Bacillales</taxon>
        <taxon>Paenibacillaceae</taxon>
        <taxon>Cohnella</taxon>
    </lineage>
</organism>
<dbReference type="Proteomes" id="UP000553776">
    <property type="component" value="Unassembled WGS sequence"/>
</dbReference>
<evidence type="ECO:0000313" key="2">
    <source>
        <dbReference type="EMBL" id="MBB6694487.1"/>
    </source>
</evidence>
<comment type="caution">
    <text evidence="2">The sequence shown here is derived from an EMBL/GenBank/DDBJ whole genome shotgun (WGS) entry which is preliminary data.</text>
</comment>
<proteinExistence type="predicted"/>
<gene>
    <name evidence="2" type="ORF">H7B90_24130</name>
</gene>
<keyword evidence="1" id="KW-0812">Transmembrane</keyword>
<reference evidence="2 3" key="1">
    <citation type="submission" date="2020-08" db="EMBL/GenBank/DDBJ databases">
        <title>Cohnella phylogeny.</title>
        <authorList>
            <person name="Dunlap C."/>
        </authorList>
    </citation>
    <scope>NUCLEOTIDE SEQUENCE [LARGE SCALE GENOMIC DNA]</scope>
    <source>
        <strain evidence="2 3">DSM 25239</strain>
    </source>
</reference>
<dbReference type="EMBL" id="JACJVR010000096">
    <property type="protein sequence ID" value="MBB6694487.1"/>
    <property type="molecule type" value="Genomic_DNA"/>
</dbReference>
<accession>A0A841U137</accession>
<dbReference type="InterPro" id="IPR010718">
    <property type="entry name" value="DUF1294"/>
</dbReference>
<evidence type="ECO:0000313" key="3">
    <source>
        <dbReference type="Proteomes" id="UP000553776"/>
    </source>
</evidence>
<dbReference type="AlphaFoldDB" id="A0A841U137"/>
<name>A0A841U137_9BACL</name>
<feature type="transmembrane region" description="Helical" evidence="1">
    <location>
        <begin position="65"/>
        <end position="87"/>
    </location>
</feature>
<feature type="transmembrane region" description="Helical" evidence="1">
    <location>
        <begin position="37"/>
        <end position="53"/>
    </location>
</feature>